<dbReference type="GO" id="GO:0005634">
    <property type="term" value="C:nucleus"/>
    <property type="evidence" value="ECO:0007669"/>
    <property type="project" value="UniProtKB-SubCell"/>
</dbReference>
<feature type="region of interest" description="Disordered" evidence="3">
    <location>
        <begin position="1"/>
        <end position="21"/>
    </location>
</feature>
<keyword evidence="2" id="KW-0539">Nucleus</keyword>
<sequence length="837" mass="88579">MDHLSADPHDAADASDMGASGAVDAPVTTVTVLPVNEAAGMATTEHDGLQESAGEEGSSTRYDVCEVQARTPAFVSSSAAQAVPSQLSGPTHGVAMALPSTPAFLEAERVHVRTPPHIFATMLAKRVGSAAAPEDDSTCVALHLSSTETRADAAAAAEDVDNQQQQQGHFQPGSGTATNPCNLPATAAAAPDSQAWVIDFAPLRPMPMRKMTKKERDTIKQLRRRSQTVGADATVATMTALATGGGLGADSEGNVVVTCGAGIPAASPSSSALQVVSLDTLAVAREALIPTNLTTTRADLEARLVLRLPRLLCVCKQYPRGCGIASLTSVYNYLYSWLGESAVGAHRAPHSQEEIISILGFEPPFGDIAWGPFTGNVTLIRWFHALNRHFGLRGRAYVLYKAHGSGRTTHLYADNTEALAAVKAALRDPHCALIYHCYNHYMVPVGYQDIPLAQTDFLKPSVPESSCETTVFIGEVSRGRHEALYARKWSQIVKDIECRSPFFFNIRHPEQGVQRREPKKKSAEEGADEGTGGAVPRAAAAVVAKAQMGEAERLRQTQQEQEDQEQQDGYSSDAYSAAETILVALPNTPLRRATAAPGSVNNDGAARSTSRDTFEAMELEAAATPSLPSLSMQQHLAHSSSSSEVSTKLIPGPGFAEVPEDAAGHLSITTVLQPQIVAAEHLATAQSPVNCEADSGASLEAQSAQLLPGKALGARLADNAVTAMREAVHSVPASSITPAPFSSPLPQQPQLGAVHAGTETAAEAPRSSKRAPLPPKPKRERGNLHCIICFRNDEVEPHLERYEETSLPIPGTAAVPSWRSLSSVSRGGNSHCNAEDV</sequence>
<gene>
    <name evidence="4" type="ORF">LSCM4_07752</name>
</gene>
<dbReference type="EMBL" id="JAFHLR010000006">
    <property type="protein sequence ID" value="KAG5487263.1"/>
    <property type="molecule type" value="Genomic_DNA"/>
</dbReference>
<accession>A0A836HTE6</accession>
<dbReference type="RefSeq" id="XP_067065760.1">
    <property type="nucleotide sequence ID" value="XM_067209630.1"/>
</dbReference>
<reference evidence="5" key="2">
    <citation type="journal article" date="2021" name="Sci. Data">
        <title>Chromosome-scale genome sequencing, assembly and annotation of six genomes from subfamily Leishmaniinae.</title>
        <authorList>
            <person name="Almutairi H."/>
            <person name="Urbaniak M.D."/>
            <person name="Bates M.D."/>
            <person name="Jariyapan N."/>
            <person name="Kwakye-Nuako G."/>
            <person name="Thomaz Soccol V."/>
            <person name="Al-Salem W.S."/>
            <person name="Dillon R.J."/>
            <person name="Bates P.A."/>
            <person name="Gatherer D."/>
        </authorList>
    </citation>
    <scope>NUCLEOTIDE SEQUENCE [LARGE SCALE GENOMIC DNA]</scope>
</reference>
<dbReference type="PANTHER" id="PTHR16171:SF12">
    <property type="entry name" value="BASIC IMMUNOGLOBULIN-LIKE VARIABLE MOTIF-CONTAINING PROTEIN"/>
    <property type="match status" value="1"/>
</dbReference>
<keyword evidence="5" id="KW-1185">Reference proteome</keyword>
<proteinExistence type="predicted"/>
<protein>
    <recommendedName>
        <fullName evidence="6">Basic immunoglobulin-like variable motif-containing protein</fullName>
    </recommendedName>
</protein>
<dbReference type="KEGG" id="loi:92363564"/>
<feature type="region of interest" description="Disordered" evidence="3">
    <location>
        <begin position="592"/>
        <end position="612"/>
    </location>
</feature>
<comment type="subcellular location">
    <subcellularLocation>
        <location evidence="1">Nucleus</location>
    </subcellularLocation>
</comment>
<evidence type="ECO:0008006" key="6">
    <source>
        <dbReference type="Google" id="ProtNLM"/>
    </source>
</evidence>
<feature type="compositionally biased region" description="Basic and acidic residues" evidence="3">
    <location>
        <begin position="1"/>
        <end position="12"/>
    </location>
</feature>
<dbReference type="Proteomes" id="UP000674143">
    <property type="component" value="Unassembled WGS sequence"/>
</dbReference>
<evidence type="ECO:0000256" key="2">
    <source>
        <dbReference type="ARBA" id="ARBA00023242"/>
    </source>
</evidence>
<evidence type="ECO:0000256" key="1">
    <source>
        <dbReference type="ARBA" id="ARBA00004123"/>
    </source>
</evidence>
<comment type="caution">
    <text evidence="4">The sequence shown here is derived from an EMBL/GenBank/DDBJ whole genome shotgun (WGS) entry which is preliminary data.</text>
</comment>
<evidence type="ECO:0000313" key="5">
    <source>
        <dbReference type="Proteomes" id="UP000674143"/>
    </source>
</evidence>
<evidence type="ECO:0000313" key="4">
    <source>
        <dbReference type="EMBL" id="KAG5487263.1"/>
    </source>
</evidence>
<dbReference type="GeneID" id="92363564"/>
<organism evidence="4 5">
    <name type="scientific">Leishmania orientalis</name>
    <dbReference type="NCBI Taxonomy" id="2249476"/>
    <lineage>
        <taxon>Eukaryota</taxon>
        <taxon>Discoba</taxon>
        <taxon>Euglenozoa</taxon>
        <taxon>Kinetoplastea</taxon>
        <taxon>Metakinetoplastina</taxon>
        <taxon>Trypanosomatida</taxon>
        <taxon>Trypanosomatidae</taxon>
        <taxon>Leishmaniinae</taxon>
        <taxon>Leishmania</taxon>
    </lineage>
</organism>
<name>A0A836HTE6_9TRYP</name>
<reference evidence="5" key="1">
    <citation type="journal article" date="2021" name="Microbiol. Resour. Announc.">
        <title>LGAAP: Leishmaniinae Genome Assembly and Annotation Pipeline.</title>
        <authorList>
            <person name="Almutairi H."/>
            <person name="Urbaniak M.D."/>
            <person name="Bates M.D."/>
            <person name="Jariyapan N."/>
            <person name="Kwakye-Nuako G."/>
            <person name="Thomaz-Soccol V."/>
            <person name="Al-Salem W.S."/>
            <person name="Dillon R.J."/>
            <person name="Bates P.A."/>
            <person name="Gatherer D."/>
        </authorList>
    </citation>
    <scope>NUCLEOTIDE SEQUENCE [LARGE SCALE GENOMIC DNA]</scope>
</reference>
<feature type="region of interest" description="Disordered" evidence="3">
    <location>
        <begin position="734"/>
        <end position="779"/>
    </location>
</feature>
<feature type="region of interest" description="Disordered" evidence="3">
    <location>
        <begin position="509"/>
        <end position="573"/>
    </location>
</feature>
<feature type="compositionally biased region" description="Low complexity" evidence="3">
    <location>
        <begin position="152"/>
        <end position="167"/>
    </location>
</feature>
<feature type="compositionally biased region" description="Low complexity" evidence="3">
    <location>
        <begin position="534"/>
        <end position="549"/>
    </location>
</feature>
<evidence type="ECO:0000256" key="3">
    <source>
        <dbReference type="SAM" id="MobiDB-lite"/>
    </source>
</evidence>
<feature type="region of interest" description="Disordered" evidence="3">
    <location>
        <begin position="152"/>
        <end position="179"/>
    </location>
</feature>
<feature type="compositionally biased region" description="Basic and acidic residues" evidence="3">
    <location>
        <begin position="509"/>
        <end position="524"/>
    </location>
</feature>
<dbReference type="PANTHER" id="PTHR16171">
    <property type="entry name" value="DNA REPAIR PROTEIN COMPLEMENTING XP-G CELLS-RELATED"/>
    <property type="match status" value="1"/>
</dbReference>
<dbReference type="AlphaFoldDB" id="A0A836HTE6"/>